<dbReference type="InterPro" id="IPR011604">
    <property type="entry name" value="PDDEXK-like_dom_sf"/>
</dbReference>
<dbReference type="PANTHER" id="PTHR46609">
    <property type="entry name" value="EXONUCLEASE, PHAGE-TYPE/RECB, C-TERMINAL DOMAIN-CONTAINING PROTEIN"/>
    <property type="match status" value="1"/>
</dbReference>
<accession>A0ABU9D5S3</accession>
<evidence type="ECO:0000313" key="2">
    <source>
        <dbReference type="EMBL" id="MEK8088321.1"/>
    </source>
</evidence>
<evidence type="ECO:0000259" key="1">
    <source>
        <dbReference type="Pfam" id="PF09588"/>
    </source>
</evidence>
<dbReference type="RefSeq" id="WP_341369387.1">
    <property type="nucleotide sequence ID" value="NZ_JBBPCO010000001.1"/>
</dbReference>
<dbReference type="PANTHER" id="PTHR46609:SF6">
    <property type="entry name" value="EXONUCLEASE, PHAGE-TYPE_RECB, C-TERMINAL DOMAIN-CONTAINING PROTEIN-RELATED"/>
    <property type="match status" value="1"/>
</dbReference>
<protein>
    <submittedName>
        <fullName evidence="2">YqaJ viral recombinase family protein</fullName>
    </submittedName>
</protein>
<dbReference type="Proteomes" id="UP001446205">
    <property type="component" value="Unassembled WGS sequence"/>
</dbReference>
<dbReference type="Pfam" id="PF09588">
    <property type="entry name" value="YqaJ"/>
    <property type="match status" value="1"/>
</dbReference>
<organism evidence="2 3">
    <name type="scientific">Thermithiobacillus plumbiphilus</name>
    <dbReference type="NCBI Taxonomy" id="1729899"/>
    <lineage>
        <taxon>Bacteria</taxon>
        <taxon>Pseudomonadati</taxon>
        <taxon>Pseudomonadota</taxon>
        <taxon>Acidithiobacillia</taxon>
        <taxon>Acidithiobacillales</taxon>
        <taxon>Thermithiobacillaceae</taxon>
        <taxon>Thermithiobacillus</taxon>
    </lineage>
</organism>
<dbReference type="EMBL" id="JBBPCO010000001">
    <property type="protein sequence ID" value="MEK8088321.1"/>
    <property type="molecule type" value="Genomic_DNA"/>
</dbReference>
<dbReference type="InterPro" id="IPR019080">
    <property type="entry name" value="YqaJ_viral_recombinase"/>
</dbReference>
<reference evidence="2 3" key="1">
    <citation type="submission" date="2024-04" db="EMBL/GenBank/DDBJ databases">
        <authorList>
            <person name="Abashina T."/>
            <person name="Shaikin A."/>
        </authorList>
    </citation>
    <scope>NUCLEOTIDE SEQUENCE [LARGE SCALE GENOMIC DNA]</scope>
    <source>
        <strain evidence="2 3">AAFK</strain>
    </source>
</reference>
<proteinExistence type="predicted"/>
<dbReference type="CDD" id="cd22343">
    <property type="entry name" value="PDDEXK_lambda_exonuclease-like"/>
    <property type="match status" value="1"/>
</dbReference>
<feature type="domain" description="YqaJ viral recombinase" evidence="1">
    <location>
        <begin position="7"/>
        <end position="139"/>
    </location>
</feature>
<dbReference type="SUPFAM" id="SSF52980">
    <property type="entry name" value="Restriction endonuclease-like"/>
    <property type="match status" value="1"/>
</dbReference>
<gene>
    <name evidence="2" type="ORF">WOB96_00950</name>
</gene>
<dbReference type="InterPro" id="IPR051703">
    <property type="entry name" value="NF-kappa-B_Signaling_Reg"/>
</dbReference>
<keyword evidence="3" id="KW-1185">Reference proteome</keyword>
<dbReference type="InterPro" id="IPR011335">
    <property type="entry name" value="Restrct_endonuc-II-like"/>
</dbReference>
<sequence length="286" mass="31400">MKQQSAEWLNWRKGGIGASEAPIITGDSPWLTPLQLWEQKLGLSQPRPKNPVMLRGLMLEPLAREAYEAYTGNIMEPHCRIHPGHDFMLASLDGISLEGDLILEIKCPGAGDHQAALAGRIPQKYQAQIQHQLSVTGAQACHYWSFDGRDGVLVEVTPDGSYIRDLIEVEQEFWQQVVNREPPQPGGHDRHLRSDEAWQASAQAWQAAREALDQARALEAEARARLEALAEPGITVGGGVRLAKIYRKGSVDYSRIPALAGVDLDAYRKPGNLVCSISLSGSGQNS</sequence>
<comment type="caution">
    <text evidence="2">The sequence shown here is derived from an EMBL/GenBank/DDBJ whole genome shotgun (WGS) entry which is preliminary data.</text>
</comment>
<evidence type="ECO:0000313" key="3">
    <source>
        <dbReference type="Proteomes" id="UP001446205"/>
    </source>
</evidence>
<name>A0ABU9D5S3_9PROT</name>
<dbReference type="Gene3D" id="3.90.320.10">
    <property type="match status" value="1"/>
</dbReference>